<sequence>MIYSKTILYFETMKFKLNKYPFQKQRCVKECNSPKYLCEVDLRMQSFDCVLFSPVLEKFASVFEPLLHIQLPPKHLFKTLSDLDKPSPFGSEINNKVLPLIYVHTEPIRVFLPAKDERLPLEHMHDVILLQLESLMISPHVDNPLSRLILRQDIFTAAEQARILTVPGSEVEDRQYQMDFSGFSICTGFWNDIINLRNGRPRSFSSERMGITGENPAFEWNNYDPTKDKKNIHMYPVIA</sequence>
<accession>A0A5N5TP44</accession>
<dbReference type="AlphaFoldDB" id="A0A5N5TP44"/>
<feature type="non-terminal residue" evidence="1">
    <location>
        <position position="239"/>
    </location>
</feature>
<dbReference type="InterPro" id="IPR039782">
    <property type="entry name" value="VPS13B"/>
</dbReference>
<evidence type="ECO:0000313" key="1">
    <source>
        <dbReference type="EMBL" id="KAB7507871.1"/>
    </source>
</evidence>
<evidence type="ECO:0000313" key="2">
    <source>
        <dbReference type="Proteomes" id="UP000326759"/>
    </source>
</evidence>
<dbReference type="OrthoDB" id="445152at2759"/>
<comment type="caution">
    <text evidence="1">The sequence shown here is derived from an EMBL/GenBank/DDBJ whole genome shotgun (WGS) entry which is preliminary data.</text>
</comment>
<reference evidence="1 2" key="1">
    <citation type="journal article" date="2019" name="PLoS Biol.">
        <title>Sex chromosomes control vertical transmission of feminizing Wolbachia symbionts in an isopod.</title>
        <authorList>
            <person name="Becking T."/>
            <person name="Chebbi M.A."/>
            <person name="Giraud I."/>
            <person name="Moumen B."/>
            <person name="Laverre T."/>
            <person name="Caubet Y."/>
            <person name="Peccoud J."/>
            <person name="Gilbert C."/>
            <person name="Cordaux R."/>
        </authorList>
    </citation>
    <scope>NUCLEOTIDE SEQUENCE [LARGE SCALE GENOMIC DNA]</scope>
    <source>
        <strain evidence="1">ANa2</strain>
        <tissue evidence="1">Whole body excluding digestive tract and cuticle</tissue>
    </source>
</reference>
<protein>
    <submittedName>
        <fullName evidence="1">Vacuolar protein sorting-associated protein 13B</fullName>
    </submittedName>
</protein>
<name>A0A5N5TP44_9CRUS</name>
<gene>
    <name evidence="1" type="ORF">Anas_04332</name>
</gene>
<organism evidence="1 2">
    <name type="scientific">Armadillidium nasatum</name>
    <dbReference type="NCBI Taxonomy" id="96803"/>
    <lineage>
        <taxon>Eukaryota</taxon>
        <taxon>Metazoa</taxon>
        <taxon>Ecdysozoa</taxon>
        <taxon>Arthropoda</taxon>
        <taxon>Crustacea</taxon>
        <taxon>Multicrustacea</taxon>
        <taxon>Malacostraca</taxon>
        <taxon>Eumalacostraca</taxon>
        <taxon>Peracarida</taxon>
        <taxon>Isopoda</taxon>
        <taxon>Oniscidea</taxon>
        <taxon>Crinocheta</taxon>
        <taxon>Armadillidiidae</taxon>
        <taxon>Armadillidium</taxon>
    </lineage>
</organism>
<dbReference type="PANTHER" id="PTHR12517:SF0">
    <property type="entry name" value="INTERMEMBRANE LIPID TRANSFER PROTEIN VPS13B"/>
    <property type="match status" value="1"/>
</dbReference>
<dbReference type="EMBL" id="SEYY01000171">
    <property type="protein sequence ID" value="KAB7507871.1"/>
    <property type="molecule type" value="Genomic_DNA"/>
</dbReference>
<dbReference type="PANTHER" id="PTHR12517">
    <property type="entry name" value="VACUOLAR PROTEIN SORTING-ASSOCIATED PROTEIN 13B"/>
    <property type="match status" value="1"/>
</dbReference>
<proteinExistence type="predicted"/>
<keyword evidence="2" id="KW-1185">Reference proteome</keyword>
<dbReference type="Proteomes" id="UP000326759">
    <property type="component" value="Unassembled WGS sequence"/>
</dbReference>